<sequence>AHIAELIAWKPNEGTKLALLLSAHSSIPPQIDLDRASSDELQTLFDDLDKRGDRLSQLGAIELGLSIFDRHPQIEAAIIGMIQQIRDDDTDSANSRFRLLSALAVLVEGEVSRAKTLAGKPPFWRRLATIAQASLIERCICSFPVDVGGFTEWAHSGRGQQFYLQTLCDLRLEPKWMPDFISPEQLKAEFIGRIANAAQRHKNKIASQDIKELTLAEDEGSIRHQMNFPMPFLPGPLEGGIAPDIPLPPDLESSIDEALSKESIDWKSFIGLINSALIFKLDPKFADLAVEALQR</sequence>
<dbReference type="Proteomes" id="UP001642900">
    <property type="component" value="Unassembled WGS sequence"/>
</dbReference>
<evidence type="ECO:0000313" key="1">
    <source>
        <dbReference type="EMBL" id="NGO56267.1"/>
    </source>
</evidence>
<dbReference type="EMBL" id="JAAKZF010000286">
    <property type="protein sequence ID" value="NGO56267.1"/>
    <property type="molecule type" value="Genomic_DNA"/>
</dbReference>
<feature type="non-terminal residue" evidence="1">
    <location>
        <position position="295"/>
    </location>
</feature>
<gene>
    <name evidence="1" type="ORF">G6N73_35920</name>
</gene>
<protein>
    <submittedName>
        <fullName evidence="1">Uncharacterized protein</fullName>
    </submittedName>
</protein>
<organism evidence="1 2">
    <name type="scientific">Allomesorhizobium camelthorni</name>
    <dbReference type="NCBI Taxonomy" id="475069"/>
    <lineage>
        <taxon>Bacteria</taxon>
        <taxon>Pseudomonadati</taxon>
        <taxon>Pseudomonadota</taxon>
        <taxon>Alphaproteobacteria</taxon>
        <taxon>Hyphomicrobiales</taxon>
        <taxon>Phyllobacteriaceae</taxon>
        <taxon>Allomesorhizobium</taxon>
    </lineage>
</organism>
<feature type="non-terminal residue" evidence="1">
    <location>
        <position position="1"/>
    </location>
</feature>
<dbReference type="AlphaFoldDB" id="A0A6G4WQD5"/>
<reference evidence="1 2" key="1">
    <citation type="submission" date="2020-02" db="EMBL/GenBank/DDBJ databases">
        <title>Genome sequence of strain CCNWXJ40-4.</title>
        <authorList>
            <person name="Gao J."/>
            <person name="Sun J."/>
        </authorList>
    </citation>
    <scope>NUCLEOTIDE SEQUENCE [LARGE SCALE GENOMIC DNA]</scope>
    <source>
        <strain evidence="1 2">CCNWXJ 40-4</strain>
    </source>
</reference>
<accession>A0A6G4WQD5</accession>
<name>A0A6G4WQD5_9HYPH</name>
<evidence type="ECO:0000313" key="2">
    <source>
        <dbReference type="Proteomes" id="UP001642900"/>
    </source>
</evidence>
<proteinExistence type="predicted"/>
<dbReference type="RefSeq" id="WP_206079286.1">
    <property type="nucleotide sequence ID" value="NZ_JAAKZF010000286.1"/>
</dbReference>
<keyword evidence="2" id="KW-1185">Reference proteome</keyword>
<comment type="caution">
    <text evidence="1">The sequence shown here is derived from an EMBL/GenBank/DDBJ whole genome shotgun (WGS) entry which is preliminary data.</text>
</comment>